<gene>
    <name evidence="1" type="ORF">DERYTH_LOCUS2083</name>
</gene>
<protein>
    <submittedName>
        <fullName evidence="1">9644_t:CDS:1</fullName>
    </submittedName>
</protein>
<dbReference type="Proteomes" id="UP000789405">
    <property type="component" value="Unassembled WGS sequence"/>
</dbReference>
<keyword evidence="2" id="KW-1185">Reference proteome</keyword>
<feature type="non-terminal residue" evidence="1">
    <location>
        <position position="87"/>
    </location>
</feature>
<dbReference type="OrthoDB" id="2397143at2759"/>
<comment type="caution">
    <text evidence="1">The sequence shown here is derived from an EMBL/GenBank/DDBJ whole genome shotgun (WGS) entry which is preliminary data.</text>
</comment>
<accession>A0A9N8WCA3</accession>
<evidence type="ECO:0000313" key="2">
    <source>
        <dbReference type="Proteomes" id="UP000789405"/>
    </source>
</evidence>
<organism evidence="1 2">
    <name type="scientific">Dentiscutata erythropus</name>
    <dbReference type="NCBI Taxonomy" id="1348616"/>
    <lineage>
        <taxon>Eukaryota</taxon>
        <taxon>Fungi</taxon>
        <taxon>Fungi incertae sedis</taxon>
        <taxon>Mucoromycota</taxon>
        <taxon>Glomeromycotina</taxon>
        <taxon>Glomeromycetes</taxon>
        <taxon>Diversisporales</taxon>
        <taxon>Gigasporaceae</taxon>
        <taxon>Dentiscutata</taxon>
    </lineage>
</organism>
<proteinExistence type="predicted"/>
<evidence type="ECO:0000313" key="1">
    <source>
        <dbReference type="EMBL" id="CAG8484275.1"/>
    </source>
</evidence>
<dbReference type="EMBL" id="CAJVPY010000630">
    <property type="protein sequence ID" value="CAG8484275.1"/>
    <property type="molecule type" value="Genomic_DNA"/>
</dbReference>
<name>A0A9N8WCA3_9GLOM</name>
<sequence length="87" mass="10312">EMVNNEELTKEQQDKAKEFLLTEEKLFALSIEDMGNKAVKRVEKAQENAKRRYDQNLLPIEEFKKGDQVLVYKAFQQYSKSHKLHPK</sequence>
<reference evidence="1" key="1">
    <citation type="submission" date="2021-06" db="EMBL/GenBank/DDBJ databases">
        <authorList>
            <person name="Kallberg Y."/>
            <person name="Tangrot J."/>
            <person name="Rosling A."/>
        </authorList>
    </citation>
    <scope>NUCLEOTIDE SEQUENCE</scope>
    <source>
        <strain evidence="1">MA453B</strain>
    </source>
</reference>
<dbReference type="AlphaFoldDB" id="A0A9N8WCA3"/>